<dbReference type="OrthoDB" id="6480875at2"/>
<proteinExistence type="predicted"/>
<feature type="chain" id="PRO_5016048273" evidence="1">
    <location>
        <begin position="24"/>
        <end position="156"/>
    </location>
</feature>
<protein>
    <submittedName>
        <fullName evidence="2">Defect-in-organelle-trafficking protein DotD</fullName>
    </submittedName>
</protein>
<organism evidence="2 3">
    <name type="scientific">Pantoea allii</name>
    <dbReference type="NCBI Taxonomy" id="574096"/>
    <lineage>
        <taxon>Bacteria</taxon>
        <taxon>Pseudomonadati</taxon>
        <taxon>Pseudomonadota</taxon>
        <taxon>Gammaproteobacteria</taxon>
        <taxon>Enterobacterales</taxon>
        <taxon>Erwiniaceae</taxon>
        <taxon>Pantoea</taxon>
    </lineage>
</organism>
<reference evidence="2 3" key="1">
    <citation type="submission" date="2018-05" db="EMBL/GenBank/DDBJ databases">
        <title>Genomic Encyclopedia of Type Strains, Phase IV (KMG-V): Genome sequencing to study the core and pangenomes of soil and plant-associated prokaryotes.</title>
        <authorList>
            <person name="Whitman W."/>
        </authorList>
    </citation>
    <scope>NUCLEOTIDE SEQUENCE [LARGE SCALE GENOMIC DNA]</scope>
    <source>
        <strain evidence="2 3">PNA 200-10</strain>
    </source>
</reference>
<dbReference type="RefSeq" id="WP_088900942.1">
    <property type="nucleotide sequence ID" value="NZ_QGHF01000010.1"/>
</dbReference>
<evidence type="ECO:0000313" key="3">
    <source>
        <dbReference type="Proteomes" id="UP000245981"/>
    </source>
</evidence>
<accession>A0A2V2BCG0</accession>
<keyword evidence="1" id="KW-0732">Signal</keyword>
<dbReference type="InterPro" id="IPR038140">
    <property type="entry name" value="DotD_sf"/>
</dbReference>
<evidence type="ECO:0000256" key="1">
    <source>
        <dbReference type="SAM" id="SignalP"/>
    </source>
</evidence>
<dbReference type="InterPro" id="IPR031817">
    <property type="entry name" value="DotD"/>
</dbReference>
<dbReference type="EMBL" id="QGHF01000010">
    <property type="protein sequence ID" value="PWK94547.1"/>
    <property type="molecule type" value="Genomic_DNA"/>
</dbReference>
<evidence type="ECO:0000313" key="2">
    <source>
        <dbReference type="EMBL" id="PWK94547.1"/>
    </source>
</evidence>
<dbReference type="AlphaFoldDB" id="A0A2V2BCG0"/>
<gene>
    <name evidence="2" type="ORF">C7431_11041</name>
</gene>
<feature type="signal peptide" evidence="1">
    <location>
        <begin position="1"/>
        <end position="23"/>
    </location>
</feature>
<dbReference type="Gene3D" id="3.55.50.60">
    <property type="entry name" value="DotD protein"/>
    <property type="match status" value="1"/>
</dbReference>
<dbReference type="PROSITE" id="PS51257">
    <property type="entry name" value="PROKAR_LIPOPROTEIN"/>
    <property type="match status" value="1"/>
</dbReference>
<dbReference type="Pfam" id="PF16816">
    <property type="entry name" value="DotD"/>
    <property type="match status" value="1"/>
</dbReference>
<sequence>MKIFLPAVCLTVVMLCGCQSVLTGSKATPEPDNTSFQATSRVARQQQQLWLEGDMNTGTPVPVAEIRSDSDRLTLRWDGDAIELLRALAWARGEEFSYVGVRLPLPVNIDVQYVTYANLLRMIEMQTAWRAQLHRYPGQMVIEFMSAIPERRGGRR</sequence>
<comment type="caution">
    <text evidence="2">The sequence shown here is derived from an EMBL/GenBank/DDBJ whole genome shotgun (WGS) entry which is preliminary data.</text>
</comment>
<name>A0A2V2BCG0_9GAMM</name>
<dbReference type="Proteomes" id="UP000245981">
    <property type="component" value="Unassembled WGS sequence"/>
</dbReference>